<feature type="region of interest" description="Disordered" evidence="2">
    <location>
        <begin position="1"/>
        <end position="21"/>
    </location>
</feature>
<feature type="region of interest" description="Disordered" evidence="2">
    <location>
        <begin position="40"/>
        <end position="62"/>
    </location>
</feature>
<dbReference type="EMBL" id="NIVC01000110">
    <property type="protein sequence ID" value="PAA90421.1"/>
    <property type="molecule type" value="Genomic_DNA"/>
</dbReference>
<gene>
    <name evidence="3" type="ORF">BOX15_Mlig012654g1</name>
</gene>
<reference evidence="3 4" key="1">
    <citation type="submission" date="2017-06" db="EMBL/GenBank/DDBJ databases">
        <title>A platform for efficient transgenesis in Macrostomum lignano, a flatworm model organism for stem cell research.</title>
        <authorList>
            <person name="Berezikov E."/>
        </authorList>
    </citation>
    <scope>NUCLEOTIDE SEQUENCE [LARGE SCALE GENOMIC DNA]</scope>
    <source>
        <strain evidence="3">DV1</strain>
        <tissue evidence="3">Whole organism</tissue>
    </source>
</reference>
<dbReference type="Gene3D" id="2.20.110.10">
    <property type="entry name" value="Histone H3 K4-specific methyltransferase SET7/9 N-terminal domain"/>
    <property type="match status" value="2"/>
</dbReference>
<organism evidence="3 4">
    <name type="scientific">Macrostomum lignano</name>
    <dbReference type="NCBI Taxonomy" id="282301"/>
    <lineage>
        <taxon>Eukaryota</taxon>
        <taxon>Metazoa</taxon>
        <taxon>Spiralia</taxon>
        <taxon>Lophotrochozoa</taxon>
        <taxon>Platyhelminthes</taxon>
        <taxon>Rhabditophora</taxon>
        <taxon>Macrostomorpha</taxon>
        <taxon>Macrostomida</taxon>
        <taxon>Macrostomidae</taxon>
        <taxon>Macrostomum</taxon>
    </lineage>
</organism>
<dbReference type="AlphaFoldDB" id="A0A267GWL9"/>
<protein>
    <recommendedName>
        <fullName evidence="5">MORN repeat-containing protein 5</fullName>
    </recommendedName>
</protein>
<evidence type="ECO:0000313" key="3">
    <source>
        <dbReference type="EMBL" id="PAA90421.1"/>
    </source>
</evidence>
<dbReference type="STRING" id="282301.A0A267GWL9"/>
<name>A0A267GWL9_9PLAT</name>
<dbReference type="PANTHER" id="PTHR46917:SF1">
    <property type="entry name" value="MORN REPEAT-CONTAINING PROTEIN 2"/>
    <property type="match status" value="1"/>
</dbReference>
<evidence type="ECO:0008006" key="5">
    <source>
        <dbReference type="Google" id="ProtNLM"/>
    </source>
</evidence>
<dbReference type="Pfam" id="PF02493">
    <property type="entry name" value="MORN"/>
    <property type="match status" value="4"/>
</dbReference>
<proteinExistence type="predicted"/>
<accession>A0A267GWL9</accession>
<dbReference type="InterPro" id="IPR003409">
    <property type="entry name" value="MORN"/>
</dbReference>
<dbReference type="SUPFAM" id="SSF82185">
    <property type="entry name" value="Histone H3 K4-specific methyltransferase SET7/9 N-terminal domain"/>
    <property type="match status" value="1"/>
</dbReference>
<dbReference type="SMART" id="SM00698">
    <property type="entry name" value="MORN"/>
    <property type="match status" value="4"/>
</dbReference>
<evidence type="ECO:0000313" key="4">
    <source>
        <dbReference type="Proteomes" id="UP000215902"/>
    </source>
</evidence>
<dbReference type="OrthoDB" id="437960at2759"/>
<dbReference type="InterPro" id="IPR052849">
    <property type="entry name" value="MORN_repeat_protein"/>
</dbReference>
<dbReference type="PANTHER" id="PTHR46917">
    <property type="entry name" value="MORN REPEAT-CONTAINING PROTEIN 2"/>
    <property type="match status" value="1"/>
</dbReference>
<evidence type="ECO:0000256" key="2">
    <source>
        <dbReference type="SAM" id="MobiDB-lite"/>
    </source>
</evidence>
<evidence type="ECO:0000256" key="1">
    <source>
        <dbReference type="ARBA" id="ARBA00022737"/>
    </source>
</evidence>
<keyword evidence="1" id="KW-0677">Repeat</keyword>
<keyword evidence="4" id="KW-1185">Reference proteome</keyword>
<comment type="caution">
    <text evidence="3">The sequence shown here is derived from an EMBL/GenBank/DDBJ whole genome shotgun (WGS) entry which is preliminary data.</text>
</comment>
<sequence>MPPKKGKSKEPAEPVAPPTGTFFFSNGDKYEGEYLIGEGGALQRQGKGRHTSSDGLQYEGDFDKDAMSGTGRLFFPSGAAYEGQFHENQMHGRGCYRFPDGSCYEGDFIENRLEGNGKFTDTNGQEWVGSFLFRSAPGLRFNLRMEA</sequence>
<dbReference type="Proteomes" id="UP000215902">
    <property type="component" value="Unassembled WGS sequence"/>
</dbReference>